<dbReference type="PROSITE" id="PS50950">
    <property type="entry name" value="ZF_THAP"/>
    <property type="match status" value="1"/>
</dbReference>
<feature type="compositionally biased region" description="Low complexity" evidence="7">
    <location>
        <begin position="171"/>
        <end position="187"/>
    </location>
</feature>
<evidence type="ECO:0000256" key="7">
    <source>
        <dbReference type="SAM" id="MobiDB-lite"/>
    </source>
</evidence>
<feature type="domain" description="THAP-type" evidence="8">
    <location>
        <begin position="1"/>
        <end position="91"/>
    </location>
</feature>
<keyword evidence="1" id="KW-0479">Metal-binding</keyword>
<keyword evidence="4 5" id="KW-0238">DNA-binding</keyword>
<dbReference type="Pfam" id="PF17921">
    <property type="entry name" value="Integrase_H2C2"/>
    <property type="match status" value="1"/>
</dbReference>
<evidence type="ECO:0000256" key="4">
    <source>
        <dbReference type="ARBA" id="ARBA00023125"/>
    </source>
</evidence>
<dbReference type="SUPFAM" id="SSF57716">
    <property type="entry name" value="Glucocorticoid receptor-like (DNA-binding domain)"/>
    <property type="match status" value="1"/>
</dbReference>
<keyword evidence="6" id="KW-0175">Coiled coil</keyword>
<dbReference type="Proteomes" id="UP001159042">
    <property type="component" value="Unassembled WGS sequence"/>
</dbReference>
<name>A0AAV8V8L9_9CUCU</name>
<evidence type="ECO:0000313" key="9">
    <source>
        <dbReference type="EMBL" id="KAJ8910585.1"/>
    </source>
</evidence>
<keyword evidence="2 5" id="KW-0863">Zinc-finger</keyword>
<comment type="caution">
    <text evidence="9">The sequence shown here is derived from an EMBL/GenBank/DDBJ whole genome shotgun (WGS) entry which is preliminary data.</text>
</comment>
<dbReference type="AlphaFoldDB" id="A0AAV8V8L9"/>
<dbReference type="InterPro" id="IPR006612">
    <property type="entry name" value="THAP_Znf"/>
</dbReference>
<reference evidence="9 10" key="1">
    <citation type="journal article" date="2023" name="Insect Mol. Biol.">
        <title>Genome sequencing provides insights into the evolution of gene families encoding plant cell wall-degrading enzymes in longhorned beetles.</title>
        <authorList>
            <person name="Shin N.R."/>
            <person name="Okamura Y."/>
            <person name="Kirsch R."/>
            <person name="Pauchet Y."/>
        </authorList>
    </citation>
    <scope>NUCLEOTIDE SEQUENCE [LARGE SCALE GENOMIC DNA]</scope>
    <source>
        <strain evidence="9">EAD_L_NR</strain>
    </source>
</reference>
<evidence type="ECO:0000259" key="8">
    <source>
        <dbReference type="PROSITE" id="PS50950"/>
    </source>
</evidence>
<protein>
    <recommendedName>
        <fullName evidence="8">THAP-type domain-containing protein</fullName>
    </recommendedName>
</protein>
<gene>
    <name evidence="9" type="ORF">NQ315_013554</name>
</gene>
<dbReference type="SMART" id="SM00980">
    <property type="entry name" value="THAP"/>
    <property type="match status" value="1"/>
</dbReference>
<evidence type="ECO:0000256" key="5">
    <source>
        <dbReference type="PROSITE-ProRule" id="PRU00309"/>
    </source>
</evidence>
<dbReference type="FunFam" id="1.10.340.70:FF:000001">
    <property type="entry name" value="Retrovirus-related Pol polyprotein from transposon gypsy-like Protein"/>
    <property type="match status" value="1"/>
</dbReference>
<dbReference type="SMART" id="SM00692">
    <property type="entry name" value="DM3"/>
    <property type="match status" value="1"/>
</dbReference>
<evidence type="ECO:0000256" key="2">
    <source>
        <dbReference type="ARBA" id="ARBA00022771"/>
    </source>
</evidence>
<evidence type="ECO:0000313" key="10">
    <source>
        <dbReference type="Proteomes" id="UP001159042"/>
    </source>
</evidence>
<proteinExistence type="predicted"/>
<feature type="coiled-coil region" evidence="6">
    <location>
        <begin position="193"/>
        <end position="227"/>
    </location>
</feature>
<dbReference type="Gene3D" id="1.10.340.70">
    <property type="match status" value="1"/>
</dbReference>
<dbReference type="Pfam" id="PF05485">
    <property type="entry name" value="THAP"/>
    <property type="match status" value="1"/>
</dbReference>
<dbReference type="PANTHER" id="PTHR46600:SF11">
    <property type="entry name" value="THAP DOMAIN-CONTAINING PROTEIN 10"/>
    <property type="match status" value="1"/>
</dbReference>
<dbReference type="GO" id="GO:0008270">
    <property type="term" value="F:zinc ion binding"/>
    <property type="evidence" value="ECO:0007669"/>
    <property type="project" value="UniProtKB-KW"/>
</dbReference>
<dbReference type="EMBL" id="JANEYG010000277">
    <property type="protein sequence ID" value="KAJ8910585.1"/>
    <property type="molecule type" value="Genomic_DNA"/>
</dbReference>
<evidence type="ECO:0000256" key="3">
    <source>
        <dbReference type="ARBA" id="ARBA00022833"/>
    </source>
</evidence>
<keyword evidence="3" id="KW-0862">Zinc</keyword>
<keyword evidence="10" id="KW-1185">Reference proteome</keyword>
<evidence type="ECO:0000256" key="1">
    <source>
        <dbReference type="ARBA" id="ARBA00022723"/>
    </source>
</evidence>
<accession>A0AAV8V8L9</accession>
<sequence>MATSKSAGSVCAAKMCKSRSYVMPGLSFFTFPKDVARARIWVIACQREDLLERINTLHRNYKLCELHFEVKMVNKNYLRKTLVSNAVPTRFPQLEGTSRTSSANVSVFDHSYTPFAVPPLLEPPKKIRILQNIILTPGSTEGSATDMTTSELELTPYSPLAVKIVDTSTDPELLSPTSSTQTPSSLSAGTPRKRKFMARIKTLKDENKSLKRKIEVLEAEARNKNYTFDDYQNTEFKCRRTKLDGPEEWGTDTLAREQQEDPDVGDIAQWKIEGKERPAWQEISNRSPTFKGYWALWDSLAIENNLLKRVWESPDGKERNYQTILPRKRVPEVLQAVHNGVGGGHFGINKTLDKVRERFYWLGSRSDVEEWCRRCKTPASVVFGAELRLPIDLISDRPKKEEGVNNYISHLQDRLKLTHGEVRQKMKIVHIDRLTPYQEPHPNEGVT</sequence>
<feature type="region of interest" description="Disordered" evidence="7">
    <location>
        <begin position="171"/>
        <end position="191"/>
    </location>
</feature>
<dbReference type="InterPro" id="IPR041588">
    <property type="entry name" value="Integrase_H2C2"/>
</dbReference>
<dbReference type="GO" id="GO:0043565">
    <property type="term" value="F:sequence-specific DNA binding"/>
    <property type="evidence" value="ECO:0007669"/>
    <property type="project" value="InterPro"/>
</dbReference>
<dbReference type="PANTHER" id="PTHR46600">
    <property type="entry name" value="THAP DOMAIN-CONTAINING"/>
    <property type="match status" value="1"/>
</dbReference>
<dbReference type="InterPro" id="IPR026516">
    <property type="entry name" value="THAP1/10"/>
</dbReference>
<organism evidence="9 10">
    <name type="scientific">Exocentrus adspersus</name>
    <dbReference type="NCBI Taxonomy" id="1586481"/>
    <lineage>
        <taxon>Eukaryota</taxon>
        <taxon>Metazoa</taxon>
        <taxon>Ecdysozoa</taxon>
        <taxon>Arthropoda</taxon>
        <taxon>Hexapoda</taxon>
        <taxon>Insecta</taxon>
        <taxon>Pterygota</taxon>
        <taxon>Neoptera</taxon>
        <taxon>Endopterygota</taxon>
        <taxon>Coleoptera</taxon>
        <taxon>Polyphaga</taxon>
        <taxon>Cucujiformia</taxon>
        <taxon>Chrysomeloidea</taxon>
        <taxon>Cerambycidae</taxon>
        <taxon>Lamiinae</taxon>
        <taxon>Acanthocinini</taxon>
        <taxon>Exocentrus</taxon>
    </lineage>
</organism>
<evidence type="ECO:0000256" key="6">
    <source>
        <dbReference type="SAM" id="Coils"/>
    </source>
</evidence>